<dbReference type="WBParaSite" id="ES5_v2.g14096.t1">
    <property type="protein sequence ID" value="ES5_v2.g14096.t1"/>
    <property type="gene ID" value="ES5_v2.g14096"/>
</dbReference>
<sequence>MTDFVDRNVYHEKRSSQLWKKSSVTKSFENLGVLDLQEERENKNDGDSSANNSTLSLHIAAYENTVENQNVDNSMIKKSKEFEFPRQQEQEESTEPEVMQFKASQKLLNPNEQNAAEKNVRSCKNSLNKKFLK</sequence>
<dbReference type="Proteomes" id="UP000887579">
    <property type="component" value="Unplaced"/>
</dbReference>
<accession>A0AC34FAD3</accession>
<evidence type="ECO:0000313" key="1">
    <source>
        <dbReference type="Proteomes" id="UP000887579"/>
    </source>
</evidence>
<evidence type="ECO:0000313" key="2">
    <source>
        <dbReference type="WBParaSite" id="ES5_v2.g14096.t1"/>
    </source>
</evidence>
<reference evidence="2" key="1">
    <citation type="submission" date="2022-11" db="UniProtKB">
        <authorList>
            <consortium name="WormBaseParasite"/>
        </authorList>
    </citation>
    <scope>IDENTIFICATION</scope>
</reference>
<proteinExistence type="predicted"/>
<name>A0AC34FAD3_9BILA</name>
<organism evidence="1 2">
    <name type="scientific">Panagrolaimus sp. ES5</name>
    <dbReference type="NCBI Taxonomy" id="591445"/>
    <lineage>
        <taxon>Eukaryota</taxon>
        <taxon>Metazoa</taxon>
        <taxon>Ecdysozoa</taxon>
        <taxon>Nematoda</taxon>
        <taxon>Chromadorea</taxon>
        <taxon>Rhabditida</taxon>
        <taxon>Tylenchina</taxon>
        <taxon>Panagrolaimomorpha</taxon>
        <taxon>Panagrolaimoidea</taxon>
        <taxon>Panagrolaimidae</taxon>
        <taxon>Panagrolaimus</taxon>
    </lineage>
</organism>
<protein>
    <submittedName>
        <fullName evidence="2">Uncharacterized protein</fullName>
    </submittedName>
</protein>